<evidence type="ECO:0000313" key="3">
    <source>
        <dbReference type="EMBL" id="KAJ8710437.1"/>
    </source>
</evidence>
<feature type="compositionally biased region" description="Polar residues" evidence="1">
    <location>
        <begin position="783"/>
        <end position="794"/>
    </location>
</feature>
<name>A0AAD8DNP5_MYTSE</name>
<evidence type="ECO:0000256" key="2">
    <source>
        <dbReference type="SAM" id="SignalP"/>
    </source>
</evidence>
<dbReference type="EMBL" id="JARGEI010000023">
    <property type="protein sequence ID" value="KAJ8710437.1"/>
    <property type="molecule type" value="Genomic_DNA"/>
</dbReference>
<dbReference type="Proteomes" id="UP001231518">
    <property type="component" value="Chromosome 23"/>
</dbReference>
<evidence type="ECO:0000256" key="1">
    <source>
        <dbReference type="SAM" id="MobiDB-lite"/>
    </source>
</evidence>
<dbReference type="AlphaFoldDB" id="A0AAD8DNP5"/>
<gene>
    <name evidence="3" type="ORF">PYW07_009803</name>
</gene>
<feature type="signal peptide" evidence="2">
    <location>
        <begin position="1"/>
        <end position="20"/>
    </location>
</feature>
<evidence type="ECO:0000313" key="4">
    <source>
        <dbReference type="Proteomes" id="UP001231518"/>
    </source>
</evidence>
<feature type="compositionally biased region" description="Basic residues" evidence="1">
    <location>
        <begin position="743"/>
        <end position="781"/>
    </location>
</feature>
<feature type="chain" id="PRO_5041917754" evidence="2">
    <location>
        <begin position="21"/>
        <end position="794"/>
    </location>
</feature>
<comment type="caution">
    <text evidence="3">The sequence shown here is derived from an EMBL/GenBank/DDBJ whole genome shotgun (WGS) entry which is preliminary data.</text>
</comment>
<feature type="region of interest" description="Disordered" evidence="1">
    <location>
        <begin position="725"/>
        <end position="794"/>
    </location>
</feature>
<organism evidence="3 4">
    <name type="scientific">Mythimna separata</name>
    <name type="common">Oriental armyworm</name>
    <name type="synonym">Pseudaletia separata</name>
    <dbReference type="NCBI Taxonomy" id="271217"/>
    <lineage>
        <taxon>Eukaryota</taxon>
        <taxon>Metazoa</taxon>
        <taxon>Ecdysozoa</taxon>
        <taxon>Arthropoda</taxon>
        <taxon>Hexapoda</taxon>
        <taxon>Insecta</taxon>
        <taxon>Pterygota</taxon>
        <taxon>Neoptera</taxon>
        <taxon>Endopterygota</taxon>
        <taxon>Lepidoptera</taxon>
        <taxon>Glossata</taxon>
        <taxon>Ditrysia</taxon>
        <taxon>Noctuoidea</taxon>
        <taxon>Noctuidae</taxon>
        <taxon>Noctuinae</taxon>
        <taxon>Hadenini</taxon>
        <taxon>Mythimna</taxon>
    </lineage>
</organism>
<accession>A0AAD8DNP5</accession>
<feature type="compositionally biased region" description="Basic and acidic residues" evidence="1">
    <location>
        <begin position="726"/>
        <end position="742"/>
    </location>
</feature>
<sequence>MQTWLSAVGILGLSVSITCSSEFFYSQSVIRRSDECNLCFEKDCVTLDKARCDYYAEANSILPKDLDTPGGTEDTAKKKEVDDLMFDLVAKRLFSKMECIPYVSRYTNCNKDNVCLDCKTCACSPEGQWLCTTMQPGHSQHPPLHVDHRVLMMVMQALTDNTHPKKTKRAVTDNPAGVASTITLEKLSEWWYGAKPLHVQNRRDGITTTTDFTLFDEEPAFEIATTVTAPDLEVSGLTIMESMTKTTTNEDADYVAFDEVLRSIAVDSKPYNRRKLLDPDPAVNVNNNQTYSIDYMMIDEDNVTSRANSPFGHVIDFMLDFDVADGVTVAPVTNATEIVIDLLPAVENFDNVNITDNNINYNKDLDTNFFGNTNDILQYNTLNIMKREVTSQKNTTAPKLVPTVTVIVNTTNTTTNTKATTKTEKNPELKENILTPLNKIISEKITELESLQRIKEDLQKFIIISIHPNYTPKEKNTTNFTNFSIYNIAMATGLDVDLRRSSPNSIGSKWQQVSALLIRSSPIDSVHSMKLLQCTLTLDISKLQDAIGLIEFAHSRRMATLIDKVNDDTIDKIDLGLGEIHNKILMLIKYYKRKIPKPIKRERARVQENATKDLPTTTMKSKAETHKEKKRSFINHIRTLLKTSKDDIADLLHKKVSKSEIVKELAKKRLDEISQKRYNEYEDTMKRWQQNLELTSRLKRSVLDQLKARSLKNIIPRYLRHKVNPRIKENERNATADATRKADARKKKRKEKKASRRGHKTRMTKTSKSRKSATSKIKKVTRLPSNNSTTKATH</sequence>
<protein>
    <submittedName>
        <fullName evidence="3">Uncharacterized protein</fullName>
    </submittedName>
</protein>
<reference evidence="3" key="1">
    <citation type="submission" date="2023-03" db="EMBL/GenBank/DDBJ databases">
        <title>Chromosome-level genomes of two armyworms, Mythimna separata and Mythimna loreyi, provide insights into the biosynthesis and reception of sex pheromones.</title>
        <authorList>
            <person name="Zhao H."/>
        </authorList>
    </citation>
    <scope>NUCLEOTIDE SEQUENCE</scope>
    <source>
        <strain evidence="3">BeijingLab</strain>
        <tissue evidence="3">Pupa</tissue>
    </source>
</reference>
<proteinExistence type="predicted"/>
<keyword evidence="2" id="KW-0732">Signal</keyword>
<keyword evidence="4" id="KW-1185">Reference proteome</keyword>